<accession>A0A081RNW4</accession>
<feature type="transmembrane region" description="Helical" evidence="1">
    <location>
        <begin position="917"/>
        <end position="936"/>
    </location>
</feature>
<dbReference type="AlphaFoldDB" id="A0A081RNW4"/>
<evidence type="ECO:0000256" key="1">
    <source>
        <dbReference type="SAM" id="Phobius"/>
    </source>
</evidence>
<keyword evidence="1" id="KW-0472">Membrane</keyword>
<evidence type="ECO:0000313" key="2">
    <source>
        <dbReference type="EMBL" id="KEQ56887.1"/>
    </source>
</evidence>
<gene>
    <name evidence="2" type="ORF">AAA799N04_00557</name>
</gene>
<organism evidence="2 3">
    <name type="scientific">Marine Group I thaumarchaeote SCGC AAA799-N04</name>
    <dbReference type="NCBI Taxonomy" id="1502293"/>
    <lineage>
        <taxon>Archaea</taxon>
        <taxon>Nitrososphaerota</taxon>
        <taxon>Marine Group I</taxon>
    </lineage>
</organism>
<reference evidence="2 3" key="1">
    <citation type="submission" date="2014-06" db="EMBL/GenBank/DDBJ databases">
        <authorList>
            <person name="Ngugi D.K."/>
            <person name="Blom J."/>
            <person name="Alam I."/>
            <person name="Rashid M."/>
            <person name="Ba Alawi W."/>
            <person name="Zhang G."/>
            <person name="Hikmawan T."/>
            <person name="Guan Y."/>
            <person name="Antunes A."/>
            <person name="Siam R."/>
            <person name="ElDorry H."/>
            <person name="Bajic V."/>
            <person name="Stingl U."/>
        </authorList>
    </citation>
    <scope>NUCLEOTIDE SEQUENCE [LARGE SCALE GENOMIC DNA]</scope>
    <source>
        <strain evidence="2">SCGC AAA799-N04</strain>
    </source>
</reference>
<proteinExistence type="predicted"/>
<keyword evidence="1" id="KW-0812">Transmembrane</keyword>
<keyword evidence="3" id="KW-1185">Reference proteome</keyword>
<keyword evidence="1" id="KW-1133">Transmembrane helix</keyword>
<name>A0A081RNW4_9ARCH</name>
<sequence length="994" mass="108424">MKRSGLLVVLLLISGSLFYPTDVVLGQLDDAPEELEDQNLGAYVWAPKNMIKGETYDAVVILKQATNHGDLALISTSDPSVIRVPQSVSILPYSNHGIFSVDALKQREADLFISINGELAETRVMVHSASRQPDSLDILVPSNQTKSDKMIGYVISIDSNGSPVPVKEDVQIRLSASSMIDVPEIIQIKKDSHYASFVANIAGSGKIFASAQGLKLATQEITKLQDEITVRVAVAPDVAMQNSKAFFYVWLEKDGKPFKPPYVTEAFLSSSDTEIVRFSENRDITHYGDSVLSIPVIDGVGKGVLVTDKPGAAIITANVKGFGSAQTNMVVGSVLLDEDFEIISPQDEEEFDKRVRLLSERMPTIAFSWFYPKITDGKAYGVVALYNMNVTKDIVTDVNFTNTSITVTDQINRVVPVPLDGRTVTISSMTGLKYPDVLVLSESNEVAQTRGSGFNHAVEFEVDSLNEGNYTISVSGPGLDRFQSNLDVVSAYSESYTLSVIPIPALPGLRQDLAMISVLDESGVLVDVGKTFLGPIKLDISTTNIEEGTSNLSISGTGTAVYGGLVNENARITASASGISPFEVQLKPAGIAASIEFDVPKIAHISEKIPYAIHEIDVFGTPLKRIFASSMSATPGIVTDGNYLISNAEDEARIAVLSTVGADGKTIDTFANDMDLSISSYGNRGRVGKELQVNLLSDIGDVKVLVDSPLPYKKLDDDLKYVITPDREGYFNVTFTGIKEGYKTKNITYGLFAEKIIDLLIKAIGSDGNELNISQTVSIGNVSSTAITPYSAEIKPQFFKTKLPAQFDVGDKGYTLTKATGAGKEFSNGMIDLFLEKDTTILAKYERMVQIDVAGAEGSGFYPYGQMITLSVPPKDKMSFLVREVFDYWDGLPYEIEPVSFTASEDISASVVYRDDYSFLMLVIAVIVTTVLYTTAIRKKVNLRWEISKLVDLLRNNIKVNSPKVSHIRKSFEGKKKKKFSWQLKRKKDATGTN</sequence>
<dbReference type="EMBL" id="JOKN01000007">
    <property type="protein sequence ID" value="KEQ56887.1"/>
    <property type="molecule type" value="Genomic_DNA"/>
</dbReference>
<protein>
    <submittedName>
        <fullName evidence="2">Uncharacterized protein</fullName>
    </submittedName>
</protein>
<evidence type="ECO:0000313" key="3">
    <source>
        <dbReference type="Proteomes" id="UP000028059"/>
    </source>
</evidence>
<comment type="caution">
    <text evidence="2">The sequence shown here is derived from an EMBL/GenBank/DDBJ whole genome shotgun (WGS) entry which is preliminary data.</text>
</comment>
<dbReference type="Proteomes" id="UP000028059">
    <property type="component" value="Unassembled WGS sequence"/>
</dbReference>